<evidence type="ECO:0000313" key="3">
    <source>
        <dbReference type="Proteomes" id="UP000235392"/>
    </source>
</evidence>
<sequence>MDNHGLIRNFLSQSSITLNSSRNHQMMMQSAALLVNEEESRKRKRGGSKPGRQLNLPHNFEEGHQLLYKHYFAPDPLYPPHIF</sequence>
<evidence type="ECO:0000256" key="1">
    <source>
        <dbReference type="SAM" id="MobiDB-lite"/>
    </source>
</evidence>
<gene>
    <name evidence="2" type="ORF">PCASD_10848</name>
</gene>
<dbReference type="AlphaFoldDB" id="A0A2N5UU59"/>
<dbReference type="Proteomes" id="UP000235392">
    <property type="component" value="Unassembled WGS sequence"/>
</dbReference>
<feature type="region of interest" description="Disordered" evidence="1">
    <location>
        <begin position="37"/>
        <end position="57"/>
    </location>
</feature>
<evidence type="ECO:0000313" key="2">
    <source>
        <dbReference type="EMBL" id="PLW41299.1"/>
    </source>
</evidence>
<proteinExistence type="predicted"/>
<comment type="caution">
    <text evidence="2">The sequence shown here is derived from an EMBL/GenBank/DDBJ whole genome shotgun (WGS) entry which is preliminary data.</text>
</comment>
<accession>A0A2N5UU59</accession>
<dbReference type="EMBL" id="PGCI01000091">
    <property type="protein sequence ID" value="PLW41299.1"/>
    <property type="molecule type" value="Genomic_DNA"/>
</dbReference>
<reference evidence="2 3" key="1">
    <citation type="submission" date="2017-11" db="EMBL/GenBank/DDBJ databases">
        <title>De novo assembly and phasing of dikaryotic genomes from two isolates of Puccinia coronata f. sp. avenae, the causal agent of oat crown rust.</title>
        <authorList>
            <person name="Miller M.E."/>
            <person name="Zhang Y."/>
            <person name="Omidvar V."/>
            <person name="Sperschneider J."/>
            <person name="Schwessinger B."/>
            <person name="Raley C."/>
            <person name="Palmer J.M."/>
            <person name="Garnica D."/>
            <person name="Upadhyaya N."/>
            <person name="Rathjen J."/>
            <person name="Taylor J.M."/>
            <person name="Park R.F."/>
            <person name="Dodds P.N."/>
            <person name="Hirsch C.D."/>
            <person name="Kianian S.F."/>
            <person name="Figueroa M."/>
        </authorList>
    </citation>
    <scope>NUCLEOTIDE SEQUENCE [LARGE SCALE GENOMIC DNA]</scope>
    <source>
        <strain evidence="2">12SD80</strain>
    </source>
</reference>
<protein>
    <submittedName>
        <fullName evidence="2">Uncharacterized protein</fullName>
    </submittedName>
</protein>
<organism evidence="2 3">
    <name type="scientific">Puccinia coronata f. sp. avenae</name>
    <dbReference type="NCBI Taxonomy" id="200324"/>
    <lineage>
        <taxon>Eukaryota</taxon>
        <taxon>Fungi</taxon>
        <taxon>Dikarya</taxon>
        <taxon>Basidiomycota</taxon>
        <taxon>Pucciniomycotina</taxon>
        <taxon>Pucciniomycetes</taxon>
        <taxon>Pucciniales</taxon>
        <taxon>Pucciniaceae</taxon>
        <taxon>Puccinia</taxon>
    </lineage>
</organism>
<name>A0A2N5UU59_9BASI</name>